<accession>A0ABU4CTD5</accession>
<dbReference type="RefSeq" id="WP_317571445.1">
    <property type="nucleotide sequence ID" value="NZ_JAWLKA010000036.1"/>
</dbReference>
<reference evidence="2 3" key="1">
    <citation type="submission" date="2023-10" db="EMBL/GenBank/DDBJ databases">
        <title>Development of a sustainable strategy for remediation of hydrocarbon-contaminated territories based on the waste exchange concept.</title>
        <authorList>
            <person name="Krivoruchko A."/>
        </authorList>
    </citation>
    <scope>NUCLEOTIDE SEQUENCE [LARGE SCALE GENOMIC DNA]</scope>
    <source>
        <strain evidence="2 3">IEGM 60</strain>
    </source>
</reference>
<sequence>MVYAQISPSTVESELPQAEYEWDDLECLMLAAEVDLIFADALAPVHTDSAPAVTTDADGENTRTPLRAVPTTTRRRVPNPEVSATQRSPPQGDNRRPPVWKVGDE</sequence>
<feature type="compositionally biased region" description="Polar residues" evidence="1">
    <location>
        <begin position="82"/>
        <end position="91"/>
    </location>
</feature>
<evidence type="ECO:0000313" key="3">
    <source>
        <dbReference type="Proteomes" id="UP001185737"/>
    </source>
</evidence>
<feature type="compositionally biased region" description="Low complexity" evidence="1">
    <location>
        <begin position="62"/>
        <end position="72"/>
    </location>
</feature>
<feature type="region of interest" description="Disordered" evidence="1">
    <location>
        <begin position="50"/>
        <end position="105"/>
    </location>
</feature>
<evidence type="ECO:0008006" key="4">
    <source>
        <dbReference type="Google" id="ProtNLM"/>
    </source>
</evidence>
<evidence type="ECO:0000256" key="1">
    <source>
        <dbReference type="SAM" id="MobiDB-lite"/>
    </source>
</evidence>
<protein>
    <recommendedName>
        <fullName evidence="4">Transposase</fullName>
    </recommendedName>
</protein>
<evidence type="ECO:0000313" key="2">
    <source>
        <dbReference type="EMBL" id="MDV6286342.1"/>
    </source>
</evidence>
<gene>
    <name evidence="2" type="ORF">R3Q59_38325</name>
</gene>
<dbReference type="Proteomes" id="UP001185737">
    <property type="component" value="Unassembled WGS sequence"/>
</dbReference>
<organism evidence="2 3">
    <name type="scientific">Rhodococcus jostii</name>
    <dbReference type="NCBI Taxonomy" id="132919"/>
    <lineage>
        <taxon>Bacteria</taxon>
        <taxon>Bacillati</taxon>
        <taxon>Actinomycetota</taxon>
        <taxon>Actinomycetes</taxon>
        <taxon>Mycobacteriales</taxon>
        <taxon>Nocardiaceae</taxon>
        <taxon>Rhodococcus</taxon>
    </lineage>
</organism>
<keyword evidence="3" id="KW-1185">Reference proteome</keyword>
<proteinExistence type="predicted"/>
<name>A0ABU4CTD5_RHOJO</name>
<dbReference type="EMBL" id="JAWLKA010000036">
    <property type="protein sequence ID" value="MDV6286342.1"/>
    <property type="molecule type" value="Genomic_DNA"/>
</dbReference>
<comment type="caution">
    <text evidence="2">The sequence shown here is derived from an EMBL/GenBank/DDBJ whole genome shotgun (WGS) entry which is preliminary data.</text>
</comment>